<keyword evidence="2" id="KW-1185">Reference proteome</keyword>
<comment type="caution">
    <text evidence="1">The sequence shown here is derived from an EMBL/GenBank/DDBJ whole genome shotgun (WGS) entry which is preliminary data.</text>
</comment>
<dbReference type="AlphaFoldDB" id="A0A6A4BMJ1"/>
<dbReference type="EMBL" id="QXFT01004705">
    <property type="protein sequence ID" value="KAE9276324.1"/>
    <property type="molecule type" value="Genomic_DNA"/>
</dbReference>
<gene>
    <name evidence="1" type="ORF">PR003_g29093</name>
</gene>
<sequence length="43" mass="4460">MSPTSGSIFGRFGTAYDSSYNCMVLSSMLAAIGAAPMLSKPLQ</sequence>
<proteinExistence type="predicted"/>
<protein>
    <submittedName>
        <fullName evidence="1">Uncharacterized protein</fullName>
    </submittedName>
</protein>
<name>A0A6A4BMJ1_9STRA</name>
<evidence type="ECO:0000313" key="2">
    <source>
        <dbReference type="Proteomes" id="UP000434957"/>
    </source>
</evidence>
<reference evidence="1 2" key="1">
    <citation type="submission" date="2018-08" db="EMBL/GenBank/DDBJ databases">
        <title>Genomic investigation of the strawberry pathogen Phytophthora fragariae indicates pathogenicity is determined by transcriptional variation in three key races.</title>
        <authorList>
            <person name="Adams T.M."/>
            <person name="Armitage A.D."/>
            <person name="Sobczyk M.K."/>
            <person name="Bates H.J."/>
            <person name="Dunwell J.M."/>
            <person name="Nellist C.F."/>
            <person name="Harrison R.J."/>
        </authorList>
    </citation>
    <scope>NUCLEOTIDE SEQUENCE [LARGE SCALE GENOMIC DNA]</scope>
    <source>
        <strain evidence="1 2">SCRP333</strain>
    </source>
</reference>
<evidence type="ECO:0000313" key="1">
    <source>
        <dbReference type="EMBL" id="KAE9276324.1"/>
    </source>
</evidence>
<organism evidence="1 2">
    <name type="scientific">Phytophthora rubi</name>
    <dbReference type="NCBI Taxonomy" id="129364"/>
    <lineage>
        <taxon>Eukaryota</taxon>
        <taxon>Sar</taxon>
        <taxon>Stramenopiles</taxon>
        <taxon>Oomycota</taxon>
        <taxon>Peronosporomycetes</taxon>
        <taxon>Peronosporales</taxon>
        <taxon>Peronosporaceae</taxon>
        <taxon>Phytophthora</taxon>
    </lineage>
</organism>
<accession>A0A6A4BMJ1</accession>
<dbReference type="Proteomes" id="UP000434957">
    <property type="component" value="Unassembled WGS sequence"/>
</dbReference>